<feature type="transmembrane region" description="Helical" evidence="1">
    <location>
        <begin position="12"/>
        <end position="35"/>
    </location>
</feature>
<sequence>MNENGLRQGYYLGVFAKFLWHFAVMFIVQTIIFYIFGYNVFTYYVMAIFLSFLINSSLPMGENYPFIRHGFILAAILIVQSYSYKYVLGKMYSFFEPTSLWSTFMIVSIFFGIINSFGRYGNGTYSRHIENFSVLALFVMLVTTFIIFWWQGGLAYLILRIPMMIAETSIANALLYYLMNKHNSENTYES</sequence>
<evidence type="ECO:0000313" key="2">
    <source>
        <dbReference type="EMBL" id="EXX90723.1"/>
    </source>
</evidence>
<evidence type="ECO:0000256" key="1">
    <source>
        <dbReference type="SAM" id="Phobius"/>
    </source>
</evidence>
<protein>
    <submittedName>
        <fullName evidence="2">Uncharacterized protein</fullName>
    </submittedName>
</protein>
<name>A0A9W5S2F6_9BACL</name>
<organism evidence="2 3">
    <name type="scientific">Paenibacillus darwinianus</name>
    <dbReference type="NCBI Taxonomy" id="1380763"/>
    <lineage>
        <taxon>Bacteria</taxon>
        <taxon>Bacillati</taxon>
        <taxon>Bacillota</taxon>
        <taxon>Bacilli</taxon>
        <taxon>Bacillales</taxon>
        <taxon>Paenibacillaceae</taxon>
        <taxon>Paenibacillus</taxon>
    </lineage>
</organism>
<evidence type="ECO:0000313" key="3">
    <source>
        <dbReference type="Proteomes" id="UP000053750"/>
    </source>
</evidence>
<dbReference type="AlphaFoldDB" id="A0A9W5S2F6"/>
<proteinExistence type="predicted"/>
<comment type="caution">
    <text evidence="2">The sequence shown here is derived from an EMBL/GenBank/DDBJ whole genome shotgun (WGS) entry which is preliminary data.</text>
</comment>
<feature type="transmembrane region" description="Helical" evidence="1">
    <location>
        <begin position="157"/>
        <end position="178"/>
    </location>
</feature>
<keyword evidence="1" id="KW-0812">Transmembrane</keyword>
<feature type="transmembrane region" description="Helical" evidence="1">
    <location>
        <begin position="41"/>
        <end position="58"/>
    </location>
</feature>
<dbReference type="RefSeq" id="WP_036580694.1">
    <property type="nucleotide sequence ID" value="NZ_KK082182.1"/>
</dbReference>
<feature type="transmembrane region" description="Helical" evidence="1">
    <location>
        <begin position="70"/>
        <end position="88"/>
    </location>
</feature>
<accession>A0A9W5S2F6</accession>
<feature type="transmembrane region" description="Helical" evidence="1">
    <location>
        <begin position="100"/>
        <end position="120"/>
    </location>
</feature>
<feature type="transmembrane region" description="Helical" evidence="1">
    <location>
        <begin position="132"/>
        <end position="151"/>
    </location>
</feature>
<keyword evidence="3" id="KW-1185">Reference proteome</keyword>
<dbReference type="Proteomes" id="UP000053750">
    <property type="component" value="Unassembled WGS sequence"/>
</dbReference>
<keyword evidence="1" id="KW-0472">Membrane</keyword>
<keyword evidence="1" id="KW-1133">Transmembrane helix</keyword>
<gene>
    <name evidence="2" type="ORF">BG53_13095</name>
</gene>
<dbReference type="EMBL" id="JFHU01000054">
    <property type="protein sequence ID" value="EXX90723.1"/>
    <property type="molecule type" value="Genomic_DNA"/>
</dbReference>
<reference evidence="2 3" key="1">
    <citation type="submission" date="2014-02" db="EMBL/GenBank/DDBJ databases">
        <title>Genome sequence of Paenibacillus darwinianus reveals adaptive mechanisms for survival in Antarctic soils.</title>
        <authorList>
            <person name="Dsouza M."/>
            <person name="Taylor M.W."/>
            <person name="Turner S.J."/>
            <person name="Aislabie J."/>
        </authorList>
    </citation>
    <scope>NUCLEOTIDE SEQUENCE [LARGE SCALE GENOMIC DNA]</scope>
    <source>
        <strain evidence="2 3">CE1</strain>
    </source>
</reference>